<reference evidence="1" key="2">
    <citation type="journal article" date="2015" name="Fish Shellfish Immunol.">
        <title>Early steps in the European eel (Anguilla anguilla)-Vibrio vulnificus interaction in the gills: Role of the RtxA13 toxin.</title>
        <authorList>
            <person name="Callol A."/>
            <person name="Pajuelo D."/>
            <person name="Ebbesson L."/>
            <person name="Teles M."/>
            <person name="MacKenzie S."/>
            <person name="Amaro C."/>
        </authorList>
    </citation>
    <scope>NUCLEOTIDE SEQUENCE</scope>
</reference>
<name>A0A0E9PPJ9_ANGAN</name>
<protein>
    <submittedName>
        <fullName evidence="1">Uncharacterized protein</fullName>
    </submittedName>
</protein>
<evidence type="ECO:0000313" key="1">
    <source>
        <dbReference type="EMBL" id="JAH06566.1"/>
    </source>
</evidence>
<proteinExistence type="predicted"/>
<reference evidence="1" key="1">
    <citation type="submission" date="2014-11" db="EMBL/GenBank/DDBJ databases">
        <authorList>
            <person name="Amaro Gonzalez C."/>
        </authorList>
    </citation>
    <scope>NUCLEOTIDE SEQUENCE</scope>
</reference>
<dbReference type="EMBL" id="GBXM01102011">
    <property type="protein sequence ID" value="JAH06566.1"/>
    <property type="molecule type" value="Transcribed_RNA"/>
</dbReference>
<organism evidence="1">
    <name type="scientific">Anguilla anguilla</name>
    <name type="common">European freshwater eel</name>
    <name type="synonym">Muraena anguilla</name>
    <dbReference type="NCBI Taxonomy" id="7936"/>
    <lineage>
        <taxon>Eukaryota</taxon>
        <taxon>Metazoa</taxon>
        <taxon>Chordata</taxon>
        <taxon>Craniata</taxon>
        <taxon>Vertebrata</taxon>
        <taxon>Euteleostomi</taxon>
        <taxon>Actinopterygii</taxon>
        <taxon>Neopterygii</taxon>
        <taxon>Teleostei</taxon>
        <taxon>Anguilliformes</taxon>
        <taxon>Anguillidae</taxon>
        <taxon>Anguilla</taxon>
    </lineage>
</organism>
<accession>A0A0E9PPJ9</accession>
<sequence length="17" mass="2199">MELRVGNRYRLDYEKKQ</sequence>
<dbReference type="AlphaFoldDB" id="A0A0E9PPJ9"/>